<feature type="domain" description="DUF4283" evidence="1">
    <location>
        <begin position="34"/>
        <end position="114"/>
    </location>
</feature>
<accession>A0A6P6X8U5</accession>
<dbReference type="OrthoDB" id="996652at2759"/>
<dbReference type="GeneID" id="113739347"/>
<dbReference type="PANTHER" id="PTHR31286:SF178">
    <property type="entry name" value="DUF4283 DOMAIN-CONTAINING PROTEIN"/>
    <property type="match status" value="1"/>
</dbReference>
<sequence length="188" mass="21438">MAEELVDIMENFDLSEKELGGANLDLGDIHLGIKECQVSLVGKVKGEKIMNFVGVKNFVNSVWGYPRDIRIMELGANLFQFHIPCEEDRDKILNGGPWVLDNQLLVVRNWYEGVEEDEEAFNLAPLWVKIWNLPVHWISKEIGRKIGKVFYEVRDAIVPQIGGKKGRHLEILVTADISQPLLRGRMSK</sequence>
<dbReference type="InterPro" id="IPR040256">
    <property type="entry name" value="At4g02000-like"/>
</dbReference>
<evidence type="ECO:0000259" key="1">
    <source>
        <dbReference type="Pfam" id="PF14111"/>
    </source>
</evidence>
<reference evidence="2" key="1">
    <citation type="journal article" date="2025" name="Foods">
        <title>Unveiling the Microbial Signatures of Arabica Coffee Cherries: Insights into Ripeness Specific Diversity, Functional Traits, and Implications for Quality and Safety.</title>
        <authorList>
            <consortium name="RefSeq"/>
            <person name="Tenea G.N."/>
            <person name="Cifuentes V."/>
            <person name="Reyes P."/>
            <person name="Cevallos-Vallejos M."/>
        </authorList>
    </citation>
    <scope>NUCLEOTIDE SEQUENCE [LARGE SCALE GENOMIC DNA]</scope>
</reference>
<reference evidence="3" key="2">
    <citation type="submission" date="2025-08" db="UniProtKB">
        <authorList>
            <consortium name="RefSeq"/>
        </authorList>
    </citation>
    <scope>IDENTIFICATION</scope>
    <source>
        <tissue evidence="3">Leaves</tissue>
    </source>
</reference>
<dbReference type="PANTHER" id="PTHR31286">
    <property type="entry name" value="GLYCINE-RICH CELL WALL STRUCTURAL PROTEIN 1.8-LIKE"/>
    <property type="match status" value="1"/>
</dbReference>
<dbReference type="AlphaFoldDB" id="A0A6P6X8U5"/>
<name>A0A6P6X8U5_COFAR</name>
<dbReference type="RefSeq" id="XP_027122362.1">
    <property type="nucleotide sequence ID" value="XM_027266561.1"/>
</dbReference>
<keyword evidence="2" id="KW-1185">Reference proteome</keyword>
<organism evidence="2 3">
    <name type="scientific">Coffea arabica</name>
    <name type="common">Arabian coffee</name>
    <dbReference type="NCBI Taxonomy" id="13443"/>
    <lineage>
        <taxon>Eukaryota</taxon>
        <taxon>Viridiplantae</taxon>
        <taxon>Streptophyta</taxon>
        <taxon>Embryophyta</taxon>
        <taxon>Tracheophyta</taxon>
        <taxon>Spermatophyta</taxon>
        <taxon>Magnoliopsida</taxon>
        <taxon>eudicotyledons</taxon>
        <taxon>Gunneridae</taxon>
        <taxon>Pentapetalae</taxon>
        <taxon>asterids</taxon>
        <taxon>lamiids</taxon>
        <taxon>Gentianales</taxon>
        <taxon>Rubiaceae</taxon>
        <taxon>Ixoroideae</taxon>
        <taxon>Gardenieae complex</taxon>
        <taxon>Bertiereae - Coffeeae clade</taxon>
        <taxon>Coffeeae</taxon>
        <taxon>Coffea</taxon>
    </lineage>
</organism>
<dbReference type="Proteomes" id="UP001652660">
    <property type="component" value="Chromosome 4c"/>
</dbReference>
<proteinExistence type="predicted"/>
<dbReference type="InterPro" id="IPR025558">
    <property type="entry name" value="DUF4283"/>
</dbReference>
<dbReference type="Pfam" id="PF14111">
    <property type="entry name" value="DUF4283"/>
    <property type="match status" value="1"/>
</dbReference>
<gene>
    <name evidence="3" type="primary">LOC113739347</name>
</gene>
<evidence type="ECO:0000313" key="3">
    <source>
        <dbReference type="RefSeq" id="XP_027122362.1"/>
    </source>
</evidence>
<protein>
    <recommendedName>
        <fullName evidence="1">DUF4283 domain-containing protein</fullName>
    </recommendedName>
</protein>
<evidence type="ECO:0000313" key="2">
    <source>
        <dbReference type="Proteomes" id="UP001652660"/>
    </source>
</evidence>